<dbReference type="EMBL" id="RCZG01000006">
    <property type="protein sequence ID" value="TPG33074.1"/>
    <property type="molecule type" value="Genomic_DNA"/>
</dbReference>
<dbReference type="PROSITE" id="PS01295">
    <property type="entry name" value="ISPD"/>
    <property type="match status" value="1"/>
</dbReference>
<dbReference type="SUPFAM" id="SSF53448">
    <property type="entry name" value="Nucleotide-diphospho-sugar transferases"/>
    <property type="match status" value="1"/>
</dbReference>
<dbReference type="InterPro" id="IPR050088">
    <property type="entry name" value="IspD/TarI_cytidylyltransf_bact"/>
</dbReference>
<proteinExistence type="predicted"/>
<dbReference type="CDD" id="cd02516">
    <property type="entry name" value="CDP-ME_synthetase"/>
    <property type="match status" value="1"/>
</dbReference>
<evidence type="ECO:0000313" key="4">
    <source>
        <dbReference type="Proteomes" id="UP000320095"/>
    </source>
</evidence>
<dbReference type="Pfam" id="PF01128">
    <property type="entry name" value="IspD"/>
    <property type="match status" value="1"/>
</dbReference>
<dbReference type="InterPro" id="IPR018294">
    <property type="entry name" value="ISPD_synthase_CS"/>
</dbReference>
<name>A0A502E6U2_9MYCO</name>
<dbReference type="InterPro" id="IPR029044">
    <property type="entry name" value="Nucleotide-diphossugar_trans"/>
</dbReference>
<evidence type="ECO:0000256" key="1">
    <source>
        <dbReference type="ARBA" id="ARBA00022679"/>
    </source>
</evidence>
<reference evidence="3 4" key="1">
    <citation type="journal article" date="2019" name="Environ. Microbiol.">
        <title>Species interactions and distinct microbial communities in high Arctic permafrost affected cryosols are associated with the CH4 and CO2 gas fluxes.</title>
        <authorList>
            <person name="Altshuler I."/>
            <person name="Hamel J."/>
            <person name="Turney S."/>
            <person name="Magnuson E."/>
            <person name="Levesque R."/>
            <person name="Greer C."/>
            <person name="Whyte L.G."/>
        </authorList>
    </citation>
    <scope>NUCLEOTIDE SEQUENCE [LARGE SCALE GENOMIC DNA]</scope>
    <source>
        <strain evidence="3 4">S5.20</strain>
    </source>
</reference>
<evidence type="ECO:0000313" key="3">
    <source>
        <dbReference type="EMBL" id="TPG33074.1"/>
    </source>
</evidence>
<keyword evidence="1 3" id="KW-0808">Transferase</keyword>
<dbReference type="OrthoDB" id="9802561at2"/>
<dbReference type="RefSeq" id="WP_140693164.1">
    <property type="nucleotide sequence ID" value="NZ_RCZG01000006.1"/>
</dbReference>
<protein>
    <submittedName>
        <fullName evidence="3">2-C-methyl-D-erythritol 4-phosphate cytidylyltransferase</fullName>
    </submittedName>
</protein>
<dbReference type="PANTHER" id="PTHR32125:SF4">
    <property type="entry name" value="2-C-METHYL-D-ERYTHRITOL 4-PHOSPHATE CYTIDYLYLTRANSFERASE, CHLOROPLASTIC"/>
    <property type="match status" value="1"/>
</dbReference>
<accession>A0A502E6U2</accession>
<keyword evidence="4" id="KW-1185">Reference proteome</keyword>
<organism evidence="3 4">
    <name type="scientific">Mycolicibacterium hodleri</name>
    <dbReference type="NCBI Taxonomy" id="49897"/>
    <lineage>
        <taxon>Bacteria</taxon>
        <taxon>Bacillati</taxon>
        <taxon>Actinomycetota</taxon>
        <taxon>Actinomycetes</taxon>
        <taxon>Mycobacteriales</taxon>
        <taxon>Mycobacteriaceae</taxon>
        <taxon>Mycolicibacterium</taxon>
    </lineage>
</organism>
<comment type="caution">
    <text evidence="3">The sequence shown here is derived from an EMBL/GenBank/DDBJ whole genome shotgun (WGS) entry which is preliminary data.</text>
</comment>
<dbReference type="Proteomes" id="UP000320095">
    <property type="component" value="Unassembled WGS sequence"/>
</dbReference>
<evidence type="ECO:0000256" key="2">
    <source>
        <dbReference type="ARBA" id="ARBA00022695"/>
    </source>
</evidence>
<dbReference type="PANTHER" id="PTHR32125">
    <property type="entry name" value="2-C-METHYL-D-ERYTHRITOL 4-PHOSPHATE CYTIDYLYLTRANSFERASE, CHLOROPLASTIC"/>
    <property type="match status" value="1"/>
</dbReference>
<dbReference type="Gene3D" id="3.90.550.10">
    <property type="entry name" value="Spore Coat Polysaccharide Biosynthesis Protein SpsA, Chain A"/>
    <property type="match status" value="1"/>
</dbReference>
<dbReference type="GO" id="GO:0050518">
    <property type="term" value="F:2-C-methyl-D-erythritol 4-phosphate cytidylyltransferase activity"/>
    <property type="evidence" value="ECO:0007669"/>
    <property type="project" value="TreeGrafter"/>
</dbReference>
<dbReference type="AlphaFoldDB" id="A0A502E6U2"/>
<dbReference type="InterPro" id="IPR034683">
    <property type="entry name" value="IspD/TarI"/>
</dbReference>
<dbReference type="GO" id="GO:0008299">
    <property type="term" value="P:isoprenoid biosynthetic process"/>
    <property type="evidence" value="ECO:0007669"/>
    <property type="project" value="InterPro"/>
</dbReference>
<sequence>MQTTPGAAGVVLAAGMGTRVGADGNKAYLPLAGRSMVSWAVEAVARSTHVSRTVLVFRRGERDLAARTMAAELPHSVVELVEGGDTRHGSEENVLRHLAPDVESGAIDVVLIHDAARPLAGPAMMDTAVAMARACGGAIPVLAAIDVVKTDAGGRLSPAAGTLVRVQTPQAFRARPLLTAYRLAAGGSFEGTDTASCVQSFTDVAVRVFPGTSSNLKVTFAHDVLLAERLLQDEISRGGTR</sequence>
<keyword evidence="2 3" id="KW-0548">Nucleotidyltransferase</keyword>
<gene>
    <name evidence="3" type="ORF">EAH80_16890</name>
</gene>